<feature type="transmembrane region" description="Helical" evidence="9">
    <location>
        <begin position="147"/>
        <end position="164"/>
    </location>
</feature>
<dbReference type="RefSeq" id="WP_305169874.1">
    <property type="nucleotide sequence ID" value="NZ_JAUUUU010000002.1"/>
</dbReference>
<dbReference type="InterPro" id="IPR026046">
    <property type="entry name" value="UBIAD1"/>
</dbReference>
<dbReference type="PANTHER" id="PTHR13929:SF0">
    <property type="entry name" value="UBIA PRENYLTRANSFERASE DOMAIN-CONTAINING PROTEIN 1"/>
    <property type="match status" value="1"/>
</dbReference>
<evidence type="ECO:0000256" key="3">
    <source>
        <dbReference type="ARBA" id="ARBA00022428"/>
    </source>
</evidence>
<feature type="transmembrane region" description="Helical" evidence="9">
    <location>
        <begin position="20"/>
        <end position="36"/>
    </location>
</feature>
<evidence type="ECO:0000256" key="6">
    <source>
        <dbReference type="ARBA" id="ARBA00022692"/>
    </source>
</evidence>
<feature type="transmembrane region" description="Helical" evidence="9">
    <location>
        <begin position="218"/>
        <end position="236"/>
    </location>
</feature>
<dbReference type="GO" id="GO:0004659">
    <property type="term" value="F:prenyltransferase activity"/>
    <property type="evidence" value="ECO:0007669"/>
    <property type="project" value="InterPro"/>
</dbReference>
<feature type="transmembrane region" description="Helical" evidence="9">
    <location>
        <begin position="91"/>
        <end position="110"/>
    </location>
</feature>
<keyword evidence="11" id="KW-1185">Reference proteome</keyword>
<evidence type="ECO:0000256" key="9">
    <source>
        <dbReference type="SAM" id="Phobius"/>
    </source>
</evidence>
<dbReference type="InterPro" id="IPR044878">
    <property type="entry name" value="UbiA_sf"/>
</dbReference>
<reference evidence="10" key="2">
    <citation type="submission" date="2023-08" db="EMBL/GenBank/DDBJ databases">
        <authorList>
            <person name="Luo J."/>
        </authorList>
    </citation>
    <scope>NUCLEOTIDE SEQUENCE</scope>
    <source>
        <strain evidence="10">DSM 25064</strain>
    </source>
</reference>
<reference evidence="10" key="1">
    <citation type="journal article" date="2010" name="Int. J. Syst. Evol. Microbiol.">
        <title>Porticoccus litoralis gen. nov., sp. nov., a gammaproteobacterium isolated from the Yellow Sea.</title>
        <authorList>
            <person name="Oh H.M."/>
            <person name="Kim H."/>
            <person name="Kim K.M."/>
            <person name="Min G.S."/>
            <person name="Cho J.C."/>
        </authorList>
    </citation>
    <scope>NUCLEOTIDE SEQUENCE</scope>
    <source>
        <strain evidence="10">DSM 25064</strain>
    </source>
</reference>
<keyword evidence="7 9" id="KW-1133">Transmembrane helix</keyword>
<feature type="transmembrane region" description="Helical" evidence="9">
    <location>
        <begin position="242"/>
        <end position="258"/>
    </location>
</feature>
<comment type="caution">
    <text evidence="10">The sequence shown here is derived from an EMBL/GenBank/DDBJ whole genome shotgun (WGS) entry which is preliminary data.</text>
</comment>
<dbReference type="InterPro" id="IPR000537">
    <property type="entry name" value="UbiA_prenyltransferase"/>
</dbReference>
<keyword evidence="5" id="KW-0808">Transferase</keyword>
<accession>A0AAW8B306</accession>
<organism evidence="10 11">
    <name type="scientific">Porticoccus litoralis</name>
    <dbReference type="NCBI Taxonomy" id="434086"/>
    <lineage>
        <taxon>Bacteria</taxon>
        <taxon>Pseudomonadati</taxon>
        <taxon>Pseudomonadota</taxon>
        <taxon>Gammaproteobacteria</taxon>
        <taxon>Cellvibrionales</taxon>
        <taxon>Porticoccaceae</taxon>
        <taxon>Porticoccus</taxon>
    </lineage>
</organism>
<evidence type="ECO:0000313" key="11">
    <source>
        <dbReference type="Proteomes" id="UP001178354"/>
    </source>
</evidence>
<evidence type="ECO:0000256" key="1">
    <source>
        <dbReference type="ARBA" id="ARBA00004141"/>
    </source>
</evidence>
<evidence type="ECO:0000256" key="2">
    <source>
        <dbReference type="ARBA" id="ARBA00004863"/>
    </source>
</evidence>
<comment type="subcellular location">
    <subcellularLocation>
        <location evidence="1">Membrane</location>
        <topology evidence="1">Multi-pass membrane protein</topology>
    </subcellularLocation>
</comment>
<keyword evidence="3" id="KW-0474">Menaquinone biosynthesis</keyword>
<protein>
    <submittedName>
        <fullName evidence="10">Prenyltransferase</fullName>
    </submittedName>
</protein>
<dbReference type="Proteomes" id="UP001178354">
    <property type="component" value="Unassembled WGS sequence"/>
</dbReference>
<dbReference type="CDD" id="cd13962">
    <property type="entry name" value="PT_UbiA_UBIAD1"/>
    <property type="match status" value="1"/>
</dbReference>
<dbReference type="PANTHER" id="PTHR13929">
    <property type="entry name" value="1,4-DIHYDROXY-2-NAPHTHOATE OCTAPRENYLTRANSFERASE"/>
    <property type="match status" value="1"/>
</dbReference>
<dbReference type="GO" id="GO:0016020">
    <property type="term" value="C:membrane"/>
    <property type="evidence" value="ECO:0007669"/>
    <property type="project" value="UniProtKB-SubCell"/>
</dbReference>
<keyword evidence="8 9" id="KW-0472">Membrane</keyword>
<keyword evidence="6 9" id="KW-0812">Transmembrane</keyword>
<evidence type="ECO:0000256" key="5">
    <source>
        <dbReference type="ARBA" id="ARBA00022679"/>
    </source>
</evidence>
<name>A0AAW8B306_9GAMM</name>
<dbReference type="AlphaFoldDB" id="A0AAW8B306"/>
<evidence type="ECO:0000256" key="4">
    <source>
        <dbReference type="ARBA" id="ARBA00022475"/>
    </source>
</evidence>
<evidence type="ECO:0000256" key="7">
    <source>
        <dbReference type="ARBA" id="ARBA00022989"/>
    </source>
</evidence>
<feature type="transmembrane region" description="Helical" evidence="9">
    <location>
        <begin position="170"/>
        <end position="189"/>
    </location>
</feature>
<comment type="pathway">
    <text evidence="2">Quinol/quinone metabolism; menaquinone biosynthesis.</text>
</comment>
<dbReference type="Pfam" id="PF01040">
    <property type="entry name" value="UbiA"/>
    <property type="match status" value="1"/>
</dbReference>
<evidence type="ECO:0000256" key="8">
    <source>
        <dbReference type="ARBA" id="ARBA00023136"/>
    </source>
</evidence>
<feature type="transmembrane region" description="Helical" evidence="9">
    <location>
        <begin position="270"/>
        <end position="289"/>
    </location>
</feature>
<proteinExistence type="predicted"/>
<feature type="transmembrane region" description="Helical" evidence="9">
    <location>
        <begin position="116"/>
        <end position="135"/>
    </location>
</feature>
<dbReference type="GO" id="GO:0042371">
    <property type="term" value="P:vitamin K biosynthetic process"/>
    <property type="evidence" value="ECO:0007669"/>
    <property type="project" value="TreeGrafter"/>
</dbReference>
<sequence length="291" mass="31289">MTVVVADPSPTRWWQALNPAIYLVSILPGVAVWLLAQASVNHEVLWPATLAVVLLQHGINLLNDAKDWQLGADTEKYDSWVRAHGGSVRTAFYHGVISLTVGGALGLLVLLLFQQLWILGFALPLAVLGVLYNVGKRPLSYSPAGEWATAVCYGGVFSGLWFVSGQPPGLIALLGTLAFSAFATALLFSHQPPQIVTDRQSGKRSFAVRHGADSTYRAASLLWSLSLGLLVLGSWLGPQAVTLAKPLAFLSALAIVYIQRIGPNPKRMMLCAALVFLVATGSVLLWPLLWT</sequence>
<evidence type="ECO:0000313" key="10">
    <source>
        <dbReference type="EMBL" id="MDP1520306.1"/>
    </source>
</evidence>
<gene>
    <name evidence="10" type="ORF">Q8A57_04920</name>
</gene>
<keyword evidence="4" id="KW-1003">Cell membrane</keyword>
<dbReference type="GO" id="GO:0009234">
    <property type="term" value="P:menaquinone biosynthetic process"/>
    <property type="evidence" value="ECO:0007669"/>
    <property type="project" value="UniProtKB-KW"/>
</dbReference>
<dbReference type="Gene3D" id="1.10.357.140">
    <property type="entry name" value="UbiA prenyltransferase"/>
    <property type="match status" value="1"/>
</dbReference>
<dbReference type="EMBL" id="JAUUUU010000002">
    <property type="protein sequence ID" value="MDP1520306.1"/>
    <property type="molecule type" value="Genomic_DNA"/>
</dbReference>